<keyword evidence="5" id="KW-1185">Reference proteome</keyword>
<dbReference type="GeneID" id="86051292"/>
<dbReference type="Proteomes" id="UP000003416">
    <property type="component" value="Unassembled WGS sequence"/>
</dbReference>
<evidence type="ECO:0000313" key="4">
    <source>
        <dbReference type="EMBL" id="EGF49347.1"/>
    </source>
</evidence>
<proteinExistence type="predicted"/>
<feature type="domain" description="BT4734-like N-terminal" evidence="3">
    <location>
        <begin position="55"/>
        <end position="192"/>
    </location>
</feature>
<dbReference type="EMBL" id="AFBN01000115">
    <property type="protein sequence ID" value="EGF49347.1"/>
    <property type="molecule type" value="Genomic_DNA"/>
</dbReference>
<dbReference type="Pfam" id="PF08800">
    <property type="entry name" value="BT4734-like_N"/>
    <property type="match status" value="1"/>
</dbReference>
<name>F3PYS7_9BACE</name>
<evidence type="ECO:0000256" key="1">
    <source>
        <dbReference type="SAM" id="MobiDB-lite"/>
    </source>
</evidence>
<sequence>MENIPVTTYRGFSTVSGETTLATDLEDIKKGRYAKSVIKIASLVAQGRTEEANNVKKQLPFRTVTANYRERRLPPEIIRYNPVLTLDLDGQPEERLKELRELIDNDPDTLAAFLSPKQHGYKFFAFPHSEYARKLRKRLLQGEISYAELEEIHLKLYNAAKEHYEKLLGAEIDGSGKDLSRGFFVSFDPHAYLNTSLQLEIEPLEVHILPPVGTGKKSPKTGEKTDRKAKENEEENKRREPWETMLFAKAVAAVKRVMKFKEGSRDNFLFTLGNKCYAKGLDEETAVALARERFGGNGFDAETPLRNAYVYTDRTTETATLKEEKKPVIKQVMDFLDAHYGIRRNVIMDRLEYMPFDPAKTSAKGYLPMRGKDYNTLFVDMQMAGISCFQNFLRAVVDSDYAKEFNPYSDYLGKLPEWDGKDYIGELADTVVTEDRELWREGFLRWLVGLVDCALDDDKMNQLVIILYGGQGKGKSSWIRRLLPPEWKEYFFNGVIDPSNKDEARLLATRLVINMEEFEGVKPGELSALKRIIAQDNVTQRKVYDVEAFNLPRHCSFIGSTNNRHCLQDIGGNRRFLTVTVREIDYHKEVNHAGIYAQAMALLKSGFRYWYEGEEIDRLNRHNELHRMKDPVEENLFVFFRKPLPGDISVKWLPAGAILTKLSIYGKIQVNQCAQAILVQVLEKYGFKTRINGQHTTEYEVASLLNEEHS</sequence>
<dbReference type="Pfam" id="PF05272">
    <property type="entry name" value="VapE-like_dom"/>
    <property type="match status" value="1"/>
</dbReference>
<dbReference type="AlphaFoldDB" id="F3PYS7"/>
<evidence type="ECO:0000259" key="2">
    <source>
        <dbReference type="Pfam" id="PF05272"/>
    </source>
</evidence>
<dbReference type="HOGENOM" id="CLU_024375_3_1_10"/>
<comment type="caution">
    <text evidence="4">The sequence shown here is derived from an EMBL/GenBank/DDBJ whole genome shotgun (WGS) entry which is preliminary data.</text>
</comment>
<protein>
    <submittedName>
        <fullName evidence="4">VirE protein</fullName>
    </submittedName>
</protein>
<dbReference type="InterPro" id="IPR014907">
    <property type="entry name" value="BT4734-like_N"/>
</dbReference>
<reference evidence="4 5" key="1">
    <citation type="submission" date="2011-02" db="EMBL/GenBank/DDBJ databases">
        <authorList>
            <person name="Weinstock G."/>
            <person name="Sodergren E."/>
            <person name="Clifton S."/>
            <person name="Fulton L."/>
            <person name="Fulton B."/>
            <person name="Courtney L."/>
            <person name="Fronick C."/>
            <person name="Harrison M."/>
            <person name="Strong C."/>
            <person name="Farmer C."/>
            <person name="Delahaunty K."/>
            <person name="Markovic C."/>
            <person name="Hall O."/>
            <person name="Minx P."/>
            <person name="Tomlinson C."/>
            <person name="Mitreva M."/>
            <person name="Hou S."/>
            <person name="Chen J."/>
            <person name="Wollam A."/>
            <person name="Pepin K.H."/>
            <person name="Johnson M."/>
            <person name="Bhonagiri V."/>
            <person name="Zhang X."/>
            <person name="Suruliraj S."/>
            <person name="Warren W."/>
            <person name="Chinwalla A."/>
            <person name="Mardis E.R."/>
            <person name="Wilson R.K."/>
        </authorList>
    </citation>
    <scope>NUCLEOTIDE SEQUENCE [LARGE SCALE GENOMIC DNA]</scope>
    <source>
        <strain evidence="4 5">YIT 12057</strain>
    </source>
</reference>
<accession>F3PYS7</accession>
<dbReference type="STRING" id="763034.HMPREF9446_03983"/>
<dbReference type="InterPro" id="IPR007936">
    <property type="entry name" value="VapE-like_dom"/>
</dbReference>
<dbReference type="RefSeq" id="WP_009127149.1">
    <property type="nucleotide sequence ID" value="NZ_GL882697.1"/>
</dbReference>
<organism evidence="4 5">
    <name type="scientific">Bacteroides fluxus YIT 12057</name>
    <dbReference type="NCBI Taxonomy" id="763034"/>
    <lineage>
        <taxon>Bacteria</taxon>
        <taxon>Pseudomonadati</taxon>
        <taxon>Bacteroidota</taxon>
        <taxon>Bacteroidia</taxon>
        <taxon>Bacteroidales</taxon>
        <taxon>Bacteroidaceae</taxon>
        <taxon>Bacteroides</taxon>
    </lineage>
</organism>
<dbReference type="eggNOG" id="COG5545">
    <property type="taxonomic scope" value="Bacteria"/>
</dbReference>
<dbReference type="PANTHER" id="PTHR34985">
    <property type="entry name" value="SLR0554 PROTEIN"/>
    <property type="match status" value="1"/>
</dbReference>
<feature type="region of interest" description="Disordered" evidence="1">
    <location>
        <begin position="210"/>
        <end position="238"/>
    </location>
</feature>
<evidence type="ECO:0000259" key="3">
    <source>
        <dbReference type="Pfam" id="PF08800"/>
    </source>
</evidence>
<dbReference type="PANTHER" id="PTHR34985:SF1">
    <property type="entry name" value="SLR0554 PROTEIN"/>
    <property type="match status" value="1"/>
</dbReference>
<feature type="compositionally biased region" description="Basic and acidic residues" evidence="1">
    <location>
        <begin position="220"/>
        <end position="238"/>
    </location>
</feature>
<feature type="domain" description="Virulence-associated protein E-like" evidence="2">
    <location>
        <begin position="415"/>
        <end position="626"/>
    </location>
</feature>
<evidence type="ECO:0000313" key="5">
    <source>
        <dbReference type="Proteomes" id="UP000003416"/>
    </source>
</evidence>
<gene>
    <name evidence="4" type="ORF">HMPREF9446_03983</name>
</gene>